<sequence>MNITANMRIPSWLPALGLVAIAFAGVALIRAPQSTSAASPSFNALVHWRDRGHDWLVVADGPADQLVVYNAVDGHPLRRLKVAHGLQDVDALVQRDGQLFVVDDDGELDELRLPQLQVASASHP</sequence>
<comment type="caution">
    <text evidence="1">The sequence shown here is derived from an EMBL/GenBank/DDBJ whole genome shotgun (WGS) entry which is preliminary data.</text>
</comment>
<accession>A0ABW0QJX9</accession>
<evidence type="ECO:0000313" key="1">
    <source>
        <dbReference type="EMBL" id="MFC5525073.1"/>
    </source>
</evidence>
<keyword evidence="2" id="KW-1185">Reference proteome</keyword>
<dbReference type="Proteomes" id="UP001596114">
    <property type="component" value="Unassembled WGS sequence"/>
</dbReference>
<reference evidence="2" key="1">
    <citation type="journal article" date="2019" name="Int. J. Syst. Evol. Microbiol.">
        <title>The Global Catalogue of Microorganisms (GCM) 10K type strain sequencing project: providing services to taxonomists for standard genome sequencing and annotation.</title>
        <authorList>
            <consortium name="The Broad Institute Genomics Platform"/>
            <consortium name="The Broad Institute Genome Sequencing Center for Infectious Disease"/>
            <person name="Wu L."/>
            <person name="Ma J."/>
        </authorList>
    </citation>
    <scope>NUCLEOTIDE SEQUENCE [LARGE SCALE GENOMIC DNA]</scope>
    <source>
        <strain evidence="2">CGMCC 1.16619</strain>
    </source>
</reference>
<name>A0ABW0QJX9_9GAMM</name>
<evidence type="ECO:0000313" key="2">
    <source>
        <dbReference type="Proteomes" id="UP001596114"/>
    </source>
</evidence>
<proteinExistence type="predicted"/>
<dbReference type="RefSeq" id="WP_377317810.1">
    <property type="nucleotide sequence ID" value="NZ_JBHSNF010000001.1"/>
</dbReference>
<organism evidence="1 2">
    <name type="scientific">Rhodanobacter ginsengisoli</name>
    <dbReference type="NCBI Taxonomy" id="418646"/>
    <lineage>
        <taxon>Bacteria</taxon>
        <taxon>Pseudomonadati</taxon>
        <taxon>Pseudomonadota</taxon>
        <taxon>Gammaproteobacteria</taxon>
        <taxon>Lysobacterales</taxon>
        <taxon>Rhodanobacteraceae</taxon>
        <taxon>Rhodanobacter</taxon>
    </lineage>
</organism>
<dbReference type="EMBL" id="JBHSNF010000001">
    <property type="protein sequence ID" value="MFC5525073.1"/>
    <property type="molecule type" value="Genomic_DNA"/>
</dbReference>
<protein>
    <submittedName>
        <fullName evidence="1">Uncharacterized protein</fullName>
    </submittedName>
</protein>
<gene>
    <name evidence="1" type="ORF">ACFPPA_04895</name>
</gene>